<accession>A0A6C0UC63</accession>
<dbReference type="InterPro" id="IPR036388">
    <property type="entry name" value="WH-like_DNA-bd_sf"/>
</dbReference>
<feature type="domain" description="HTH arsR-type" evidence="1">
    <location>
        <begin position="5"/>
        <end position="99"/>
    </location>
</feature>
<dbReference type="SMART" id="SM00418">
    <property type="entry name" value="HTH_ARSR"/>
    <property type="match status" value="1"/>
</dbReference>
<protein>
    <submittedName>
        <fullName evidence="2">Winged helix-turn-helix transcriptional regulator</fullName>
    </submittedName>
</protein>
<sequence length="125" mass="14286">MINHMVEQNSQQLDNIFRALADPTRREMLRSLTEGEQRVSDLAEPFAMSLAGASKHIKVLESAGLVRRSVRGRTHWCELDASHLAEVHEWLSYYKRFWNRSLEALEALLRSEDEAGASTDSKEDS</sequence>
<organism evidence="2 3">
    <name type="scientific">Kineobactrum salinum</name>
    <dbReference type="NCBI Taxonomy" id="2708301"/>
    <lineage>
        <taxon>Bacteria</taxon>
        <taxon>Pseudomonadati</taxon>
        <taxon>Pseudomonadota</taxon>
        <taxon>Gammaproteobacteria</taxon>
        <taxon>Cellvibrionales</taxon>
        <taxon>Halieaceae</taxon>
        <taxon>Kineobactrum</taxon>
    </lineage>
</organism>
<dbReference type="PANTHER" id="PTHR38600">
    <property type="entry name" value="TRANSCRIPTIONAL REGULATORY PROTEIN"/>
    <property type="match status" value="1"/>
</dbReference>
<dbReference type="NCBIfam" id="NF033788">
    <property type="entry name" value="HTH_metalloreg"/>
    <property type="match status" value="1"/>
</dbReference>
<gene>
    <name evidence="2" type="ORF">G3T16_15100</name>
</gene>
<dbReference type="PROSITE" id="PS50987">
    <property type="entry name" value="HTH_ARSR_2"/>
    <property type="match status" value="1"/>
</dbReference>
<dbReference type="InterPro" id="IPR011991">
    <property type="entry name" value="ArsR-like_HTH"/>
</dbReference>
<dbReference type="Pfam" id="PF12840">
    <property type="entry name" value="HTH_20"/>
    <property type="match status" value="1"/>
</dbReference>
<dbReference type="SUPFAM" id="SSF46785">
    <property type="entry name" value="Winged helix' DNA-binding domain"/>
    <property type="match status" value="1"/>
</dbReference>
<dbReference type="PRINTS" id="PR00778">
    <property type="entry name" value="HTHARSR"/>
</dbReference>
<dbReference type="InterPro" id="IPR001845">
    <property type="entry name" value="HTH_ArsR_DNA-bd_dom"/>
</dbReference>
<dbReference type="AlphaFoldDB" id="A0A6C0UC63"/>
<proteinExistence type="predicted"/>
<dbReference type="InterPro" id="IPR036390">
    <property type="entry name" value="WH_DNA-bd_sf"/>
</dbReference>
<keyword evidence="3" id="KW-1185">Reference proteome</keyword>
<dbReference type="Gene3D" id="1.10.10.10">
    <property type="entry name" value="Winged helix-like DNA-binding domain superfamily/Winged helix DNA-binding domain"/>
    <property type="match status" value="1"/>
</dbReference>
<dbReference type="GO" id="GO:0003700">
    <property type="term" value="F:DNA-binding transcription factor activity"/>
    <property type="evidence" value="ECO:0007669"/>
    <property type="project" value="InterPro"/>
</dbReference>
<dbReference type="Proteomes" id="UP000477680">
    <property type="component" value="Chromosome"/>
</dbReference>
<reference evidence="2 3" key="1">
    <citation type="submission" date="2020-02" db="EMBL/GenBank/DDBJ databases">
        <title>Genome sequencing for Kineobactrum sp. M2.</title>
        <authorList>
            <person name="Park S.-J."/>
        </authorList>
    </citation>
    <scope>NUCLEOTIDE SEQUENCE [LARGE SCALE GENOMIC DNA]</scope>
    <source>
        <strain evidence="2 3">M2</strain>
    </source>
</reference>
<dbReference type="EMBL" id="CP048711">
    <property type="protein sequence ID" value="QIB67704.1"/>
    <property type="molecule type" value="Genomic_DNA"/>
</dbReference>
<evidence type="ECO:0000313" key="2">
    <source>
        <dbReference type="EMBL" id="QIB67704.1"/>
    </source>
</evidence>
<name>A0A6C0UC63_9GAMM</name>
<dbReference type="CDD" id="cd00090">
    <property type="entry name" value="HTH_ARSR"/>
    <property type="match status" value="1"/>
</dbReference>
<dbReference type="KEGG" id="kim:G3T16_15100"/>
<evidence type="ECO:0000313" key="3">
    <source>
        <dbReference type="Proteomes" id="UP000477680"/>
    </source>
</evidence>
<evidence type="ECO:0000259" key="1">
    <source>
        <dbReference type="PROSITE" id="PS50987"/>
    </source>
</evidence>
<dbReference type="PANTHER" id="PTHR38600:SF2">
    <property type="entry name" value="SLL0088 PROTEIN"/>
    <property type="match status" value="1"/>
</dbReference>